<gene>
    <name evidence="5" type="ORF">BN1224_DC9_BW_00180</name>
</gene>
<dbReference type="InterPro" id="IPR007055">
    <property type="entry name" value="BON_dom"/>
</dbReference>
<evidence type="ECO:0000256" key="1">
    <source>
        <dbReference type="SAM" id="MobiDB-lite"/>
    </source>
</evidence>
<dbReference type="Pfam" id="PF22598">
    <property type="entry name" value="CdsD_PD2"/>
    <property type="match status" value="1"/>
</dbReference>
<accession>A0A0F7WZM1</accession>
<dbReference type="InterPro" id="IPR012843">
    <property type="entry name" value="YscD"/>
</dbReference>
<dbReference type="InterPro" id="IPR014004">
    <property type="entry name" value="Transpt-assoc_nodulatn_dom_bac"/>
</dbReference>
<sequence length="844" mass="93057">MAVRLIVDEGPLSGVIFVLEDGISWSIGRDSSANDIPIEDPKLGASQAIINKTDGSYYITNLDDTIPIVVNGVAIQETTQLKNEDTILLGSNQYSFLSDEFDPQDLVYDFDIPEENFSNDSGDLSDSNEQGKDLEPRQTSETNHSPKPKEKLTKDQGSSDPITSRDQELADAFLASAKAEKNQPRAKVAKKGLKESSNESLNPKEQNAKDSPKGEERTNKPQNAIMEDNGASPSQDPQPKSAEPSLKNTARDETPLKENKPVEEKANKKATPDSPEKKDQPEEGSKKEGSKIEATPLDSQKESEDKEAEEAFVQEEEENLTEDNKEDSDSAADANDDTASDHTAEDNKETPKKVENEKSAVLSPFHVQDLFRFDQTIFPAEIDDIAKKNISVDLTQPSRFLLKVLAGANIGAEFHLDSGKTYILGTDPTTCDIVFNDLSVSHQHAKITVGNDGGILIEDLDSKNGVIVEGRKIDKTSTLSSNQVVALGTTLFLLIDHHAPADTIVASLSPDDYSLFGRQQDAEALERQEAQEEEKQKRATLPAGSFILTLFVGGLAILFGIGTASLFHTKEVVPLENIDYQEDLAQVINQFPTVRYTFNKTNSQLFLIGHVKNSTDKSELLYKVDALSFVKSVDDNVIDDEAVWQEMNILLSKRPEFKGISMHSPEPGKFIITGYVKTEEQAACLVDYLNIHFNYLSLLENKVVVETQMLKAIAGHLLQGGFANIHVAFVNGEVILTGYVNNDDAEKFRAVVQELSGIPGVRLVKNFAVLLPAEEGIIDLNLRYPNRYRVTGYSRYGEISINVVVNGRILTRGDVIDGMTVTSIQPNAIFLEKEGLKYKIDYNK</sequence>
<dbReference type="InterPro" id="IPR056283">
    <property type="entry name" value="CdsD_C"/>
</dbReference>
<dbReference type="Pfam" id="PF04972">
    <property type="entry name" value="BON"/>
    <property type="match status" value="1"/>
</dbReference>
<keyword evidence="2" id="KW-1133">Transmembrane helix</keyword>
<dbReference type="InterPro" id="IPR032030">
    <property type="entry name" value="YscD_cytoplasmic_dom"/>
</dbReference>
<feature type="region of interest" description="Disordered" evidence="1">
    <location>
        <begin position="113"/>
        <end position="163"/>
    </location>
</feature>
<feature type="domain" description="BON" evidence="4">
    <location>
        <begin position="701"/>
        <end position="772"/>
    </location>
</feature>
<dbReference type="InterPro" id="IPR000253">
    <property type="entry name" value="FHA_dom"/>
</dbReference>
<keyword evidence="2" id="KW-0812">Transmembrane</keyword>
<feature type="compositionally biased region" description="Basic and acidic residues" evidence="1">
    <location>
        <begin position="129"/>
        <end position="138"/>
    </location>
</feature>
<evidence type="ECO:0000256" key="2">
    <source>
        <dbReference type="SAM" id="Phobius"/>
    </source>
</evidence>
<dbReference type="SMART" id="SM00749">
    <property type="entry name" value="BON"/>
    <property type="match status" value="1"/>
</dbReference>
<dbReference type="Gene3D" id="2.60.200.20">
    <property type="match status" value="2"/>
</dbReference>
<evidence type="ECO:0000259" key="4">
    <source>
        <dbReference type="PROSITE" id="PS50914"/>
    </source>
</evidence>
<feature type="compositionally biased region" description="Acidic residues" evidence="1">
    <location>
        <begin position="305"/>
        <end position="338"/>
    </location>
</feature>
<evidence type="ECO:0000313" key="5">
    <source>
        <dbReference type="EMBL" id="CRI42833.1"/>
    </source>
</evidence>
<dbReference type="NCBIfam" id="TIGR02500">
    <property type="entry name" value="type_III_yscD"/>
    <property type="match status" value="1"/>
</dbReference>
<evidence type="ECO:0000259" key="3">
    <source>
        <dbReference type="PROSITE" id="PS50006"/>
    </source>
</evidence>
<feature type="compositionally biased region" description="Basic and acidic residues" evidence="1">
    <location>
        <begin position="339"/>
        <end position="358"/>
    </location>
</feature>
<reference evidence="5" key="1">
    <citation type="submission" date="2015-05" db="EMBL/GenBank/DDBJ databases">
        <authorList>
            <person name="Rattei Thomas"/>
        </authorList>
    </citation>
    <scope>NUCLEOTIDE SEQUENCE</scope>
    <source>
        <strain evidence="5">DC9</strain>
    </source>
</reference>
<feature type="domain" description="FHA" evidence="3">
    <location>
        <begin position="422"/>
        <end position="473"/>
    </location>
</feature>
<dbReference type="PROSITE" id="PS50006">
    <property type="entry name" value="FHA_DOMAIN"/>
    <property type="match status" value="1"/>
</dbReference>
<name>A0A0F7WZM1_CHLPN</name>
<dbReference type="InterPro" id="IPR054376">
    <property type="entry name" value="CdsD_PD2"/>
</dbReference>
<proteinExistence type="predicted"/>
<feature type="compositionally biased region" description="Basic and acidic residues" evidence="1">
    <location>
        <begin position="249"/>
        <end position="291"/>
    </location>
</feature>
<dbReference type="PROSITE" id="PS50914">
    <property type="entry name" value="BON"/>
    <property type="match status" value="1"/>
</dbReference>
<keyword evidence="2" id="KW-0472">Membrane</keyword>
<dbReference type="InterPro" id="IPR008984">
    <property type="entry name" value="SMAD_FHA_dom_sf"/>
</dbReference>
<dbReference type="Pfam" id="PF23862">
    <property type="entry name" value="CdsD_C"/>
    <property type="match status" value="1"/>
</dbReference>
<feature type="compositionally biased region" description="Polar residues" evidence="1">
    <location>
        <begin position="116"/>
        <end position="128"/>
    </location>
</feature>
<feature type="compositionally biased region" description="Basic and acidic residues" evidence="1">
    <location>
        <begin position="206"/>
        <end position="219"/>
    </location>
</feature>
<dbReference type="SMART" id="SM00240">
    <property type="entry name" value="FHA"/>
    <property type="match status" value="2"/>
</dbReference>
<dbReference type="AlphaFoldDB" id="A0A0F7WZM1"/>
<dbReference type="EMBL" id="LN847053">
    <property type="protein sequence ID" value="CRI42833.1"/>
    <property type="molecule type" value="Genomic_DNA"/>
</dbReference>
<dbReference type="CDD" id="cd00060">
    <property type="entry name" value="FHA"/>
    <property type="match status" value="1"/>
</dbReference>
<feature type="transmembrane region" description="Helical" evidence="2">
    <location>
        <begin position="546"/>
        <end position="567"/>
    </location>
</feature>
<dbReference type="InterPro" id="IPR056285">
    <property type="entry name" value="CdsD_PD1"/>
</dbReference>
<organism evidence="5">
    <name type="scientific">Chlamydia pneumoniae</name>
    <name type="common">Chlamydophila pneumoniae</name>
    <dbReference type="NCBI Taxonomy" id="83558"/>
    <lineage>
        <taxon>Bacteria</taxon>
        <taxon>Pseudomonadati</taxon>
        <taxon>Chlamydiota</taxon>
        <taxon>Chlamydiia</taxon>
        <taxon>Chlamydiales</taxon>
        <taxon>Chlamydiaceae</taxon>
        <taxon>Chlamydia/Chlamydophila group</taxon>
        <taxon>Chlamydia</taxon>
    </lineage>
</organism>
<dbReference type="SUPFAM" id="SSF49879">
    <property type="entry name" value="SMAD/FHA domain"/>
    <property type="match status" value="2"/>
</dbReference>
<protein>
    <submittedName>
        <fullName evidence="5">Type III secretion apparatus protein, YscD/HrpQ family</fullName>
    </submittedName>
</protein>
<dbReference type="Pfam" id="PF16697">
    <property type="entry name" value="Yop-YscD_cpl"/>
    <property type="match status" value="1"/>
</dbReference>
<dbReference type="Pfam" id="PF23863">
    <property type="entry name" value="CdsD_PD1"/>
    <property type="match status" value="1"/>
</dbReference>
<dbReference type="Pfam" id="PF00498">
    <property type="entry name" value="FHA"/>
    <property type="match status" value="1"/>
</dbReference>
<feature type="region of interest" description="Disordered" evidence="1">
    <location>
        <begin position="176"/>
        <end position="359"/>
    </location>
</feature>